<keyword evidence="4" id="KW-1185">Reference proteome</keyword>
<evidence type="ECO:0000256" key="2">
    <source>
        <dbReference type="SAM" id="MobiDB-lite"/>
    </source>
</evidence>
<feature type="region of interest" description="Disordered" evidence="2">
    <location>
        <begin position="116"/>
        <end position="152"/>
    </location>
</feature>
<evidence type="ECO:0000256" key="1">
    <source>
        <dbReference type="ARBA" id="ARBA00044755"/>
    </source>
</evidence>
<evidence type="ECO:0000313" key="4">
    <source>
        <dbReference type="Proteomes" id="UP001154322"/>
    </source>
</evidence>
<dbReference type="RefSeq" id="WP_213428887.1">
    <property type="nucleotide sequence ID" value="NZ_AP031286.1"/>
</dbReference>
<protein>
    <submittedName>
        <fullName evidence="3">Polymer-forming cytoskeletal protein</fullName>
    </submittedName>
</protein>
<dbReference type="Pfam" id="PF04519">
    <property type="entry name" value="Bactofilin"/>
    <property type="match status" value="1"/>
</dbReference>
<reference evidence="3" key="1">
    <citation type="submission" date="2022-06" db="EMBL/GenBank/DDBJ databases">
        <authorList>
            <person name="Dietemann V."/>
            <person name="Ory F."/>
            <person name="Dainat B."/>
            <person name="Oberhansli S."/>
        </authorList>
    </citation>
    <scope>NUCLEOTIDE SEQUENCE</scope>
    <source>
        <strain evidence="3">Ena-SAMPLE-TAB-26-04-2022-14:26:32:270-5432</strain>
    </source>
</reference>
<evidence type="ECO:0000313" key="3">
    <source>
        <dbReference type="EMBL" id="CAH8249410.1"/>
    </source>
</evidence>
<gene>
    <name evidence="3" type="ORF">WJ0W_006595</name>
</gene>
<sequence>MFQRSSQRIKPTDTFIGHGTDMNGTIHSQSNVRIDGKFTGELSSSGTITVGERGEAHSTLIARHVVVAGTVVGDIRTTGKLLITSSGQVLGHCESGLLVVEEGGILNGTSMVDREAKEGTATNVAAAAHEPPEREREAKQDDKDAVAAKQAG</sequence>
<comment type="caution">
    <text evidence="3">The sequence shown here is derived from an EMBL/GenBank/DDBJ whole genome shotgun (WGS) entry which is preliminary data.</text>
</comment>
<accession>A0ABM9GCB8</accession>
<dbReference type="PANTHER" id="PTHR35024">
    <property type="entry name" value="HYPOTHETICAL CYTOSOLIC PROTEIN"/>
    <property type="match status" value="1"/>
</dbReference>
<organism evidence="3 4">
    <name type="scientific">Paenibacillus melissococcoides</name>
    <dbReference type="NCBI Taxonomy" id="2912268"/>
    <lineage>
        <taxon>Bacteria</taxon>
        <taxon>Bacillati</taxon>
        <taxon>Bacillota</taxon>
        <taxon>Bacilli</taxon>
        <taxon>Bacillales</taxon>
        <taxon>Paenibacillaceae</taxon>
        <taxon>Paenibacillus</taxon>
    </lineage>
</organism>
<dbReference type="InterPro" id="IPR007607">
    <property type="entry name" value="BacA/B"/>
</dbReference>
<dbReference type="Proteomes" id="UP001154322">
    <property type="component" value="Unassembled WGS sequence"/>
</dbReference>
<feature type="region of interest" description="Disordered" evidence="2">
    <location>
        <begin position="1"/>
        <end position="22"/>
    </location>
</feature>
<name>A0ABM9GCB8_9BACL</name>
<feature type="compositionally biased region" description="Basic and acidic residues" evidence="2">
    <location>
        <begin position="130"/>
        <end position="146"/>
    </location>
</feature>
<dbReference type="EMBL" id="CALYLO010000016">
    <property type="protein sequence ID" value="CAH8249410.1"/>
    <property type="molecule type" value="Genomic_DNA"/>
</dbReference>
<proteinExistence type="inferred from homology"/>
<comment type="similarity">
    <text evidence="1">Belongs to the bactofilin family.</text>
</comment>
<dbReference type="PANTHER" id="PTHR35024:SF4">
    <property type="entry name" value="POLYMER-FORMING CYTOSKELETAL PROTEIN"/>
    <property type="match status" value="1"/>
</dbReference>